<dbReference type="GO" id="GO:0003676">
    <property type="term" value="F:nucleic acid binding"/>
    <property type="evidence" value="ECO:0007669"/>
    <property type="project" value="InterPro"/>
</dbReference>
<dbReference type="InterPro" id="IPR011856">
    <property type="entry name" value="tRNA_endonuc-like_dom_sf"/>
</dbReference>
<reference evidence="1 2" key="1">
    <citation type="journal article" date="2007" name="Nature">
        <title>Light stimulates growth of proteorhodopsin-containing marine Flavobacteria.</title>
        <authorList>
            <person name="Gomez-Consarnau L."/>
            <person name="Gonzalez J.M."/>
            <person name="Coll-Llado M."/>
            <person name="Gourdon P."/>
            <person name="Pascher T."/>
            <person name="Neutze R."/>
            <person name="Pedros-Alio C."/>
            <person name="Pinhassi J."/>
        </authorList>
    </citation>
    <scope>NUCLEOTIDE SEQUENCE [LARGE SCALE GENOMIC DNA]</scope>
    <source>
        <strain evidence="1 2">MED217</strain>
    </source>
</reference>
<keyword evidence="2" id="KW-1185">Reference proteome</keyword>
<dbReference type="InterPro" id="IPR011990">
    <property type="entry name" value="TPR-like_helical_dom_sf"/>
</dbReference>
<proteinExistence type="predicted"/>
<sequence length="455" mass="51689">MNDPNTYDDAAALEHFYTLALQAALLRTEEASARAYKAMQEVQALLIAHDRARFKDVLETMPNSFYDLYVAELINEIDFNALFYFIDHQSILGLLADEHYAYVKQQLQIKGGDAPAAYDFICGLERFMAGSPELALPYFTKIDSELGEYFAGMCYYQLKEYEPAKRLLQTLFESLLSLQQDFEEFQTHITYGYLLYDLSHYALGANVILEDYKEAERMAQLILQEFSLEQMTALSRHNTTDAEEITDFEVFVNNYTTALIKLRKYKEAKALLEESIRLNPEASLIQRRLQNSADQLERQLFADAILAPILHKEKAYGVKKFLKGKRFARADKLEALIALQIEAGIPVFGEPLAIYEDEYGYGRQYKVPGVTGLIDLVLIDQTAALLYAVVLKPNSTGIAVYEQIKKYTQGLAALTGKIVKGILCIHQPEEALLAKVKADDTISLFTYHLEFKELG</sequence>
<dbReference type="eggNOG" id="ENOG502ZVGY">
    <property type="taxonomic scope" value="Bacteria"/>
</dbReference>
<dbReference type="Proteomes" id="UP000001601">
    <property type="component" value="Unassembled WGS sequence"/>
</dbReference>
<protein>
    <submittedName>
        <fullName evidence="1">Uncharacterized protein</fullName>
    </submittedName>
</protein>
<name>A3XPU1_LEEBM</name>
<dbReference type="RefSeq" id="WP_009780965.1">
    <property type="nucleotide sequence ID" value="NZ_CH672395.1"/>
</dbReference>
<dbReference type="AlphaFoldDB" id="A3XPU1"/>
<dbReference type="SUPFAM" id="SSF48452">
    <property type="entry name" value="TPR-like"/>
    <property type="match status" value="1"/>
</dbReference>
<accession>A3XPU1</accession>
<evidence type="ECO:0000313" key="2">
    <source>
        <dbReference type="Proteomes" id="UP000001601"/>
    </source>
</evidence>
<dbReference type="Gene3D" id="3.40.1350.10">
    <property type="match status" value="1"/>
</dbReference>
<organism evidence="1 2">
    <name type="scientific">Leeuwenhoekiella blandensis (strain CECT 7118 / CCUG 51940 / KCTC 22103 / MED217)</name>
    <name type="common">Flavobacterium sp. (strain MED217)</name>
    <dbReference type="NCBI Taxonomy" id="398720"/>
    <lineage>
        <taxon>Bacteria</taxon>
        <taxon>Pseudomonadati</taxon>
        <taxon>Bacteroidota</taxon>
        <taxon>Flavobacteriia</taxon>
        <taxon>Flavobacteriales</taxon>
        <taxon>Flavobacteriaceae</taxon>
        <taxon>Leeuwenhoekiella</taxon>
    </lineage>
</organism>
<dbReference type="EMBL" id="AANC01000008">
    <property type="protein sequence ID" value="EAQ48436.1"/>
    <property type="molecule type" value="Genomic_DNA"/>
</dbReference>
<dbReference type="Gene3D" id="1.25.40.10">
    <property type="entry name" value="Tetratricopeptide repeat domain"/>
    <property type="match status" value="1"/>
</dbReference>
<comment type="caution">
    <text evidence="1">The sequence shown here is derived from an EMBL/GenBank/DDBJ whole genome shotgun (WGS) entry which is preliminary data.</text>
</comment>
<evidence type="ECO:0000313" key="1">
    <source>
        <dbReference type="EMBL" id="EAQ48436.1"/>
    </source>
</evidence>
<dbReference type="HOGENOM" id="CLU_601026_0_0_10"/>
<dbReference type="OrthoDB" id="1845684at2"/>
<gene>
    <name evidence="1" type="ORF">MED217_13054</name>
</gene>